<sequence length="361" mass="39018">MRRRKRKQAQAGDYSRKHCTNGGRPVSETPHLTFDIDQPGMSKGHLVVPKGADCEALPLPVFSLNKGEGPRLLITGGCHGNELEGPIVARRLIDWLPEAQTCGRVIVVPVLNPPAVQAWSRNTVVDGLNLNRVFPGRADGSVTERIADAVSRLLLPMADIVFDLHSFGPNWDLPPSSTTHPIADADLMAKTVRMAEAFKFPMTLVWEHHDTSGMFDMLAHSQGKVFVCAELGGGTVGSEALAIYEVGVHNALIALGLVEGKAERPAFRQHKSNQTLETRSSDELKSPARGIFEPRCSVLDEVKQGDLIGILHPMDSLSANSIDLRASTTSIVCAIRSGAHVDVNEVVALLARPQSLKIYGG</sequence>
<accession>A0ABQ6BHS3</accession>
<evidence type="ECO:0000313" key="7">
    <source>
        <dbReference type="EMBL" id="GLR91673.1"/>
    </source>
</evidence>
<evidence type="ECO:0000256" key="2">
    <source>
        <dbReference type="ARBA" id="ARBA00022723"/>
    </source>
</evidence>
<proteinExistence type="predicted"/>
<evidence type="ECO:0000256" key="1">
    <source>
        <dbReference type="ARBA" id="ARBA00001947"/>
    </source>
</evidence>
<keyword evidence="4" id="KW-0862">Zinc</keyword>
<dbReference type="EMBL" id="BSOW01000052">
    <property type="protein sequence ID" value="GLR91673.1"/>
    <property type="molecule type" value="Genomic_DNA"/>
</dbReference>
<dbReference type="PIRSF" id="PIRSF039012">
    <property type="entry name" value="ASP"/>
    <property type="match status" value="1"/>
</dbReference>
<dbReference type="InterPro" id="IPR053138">
    <property type="entry name" value="N-alpha-Ac-DABA_deacetylase"/>
</dbReference>
<evidence type="ECO:0000313" key="8">
    <source>
        <dbReference type="Proteomes" id="UP001156905"/>
    </source>
</evidence>
<dbReference type="Proteomes" id="UP001156905">
    <property type="component" value="Unassembled WGS sequence"/>
</dbReference>
<dbReference type="InterPro" id="IPR043795">
    <property type="entry name" value="N-alpha-Ac-DABA-like"/>
</dbReference>
<dbReference type="PANTHER" id="PTHR37326:SF1">
    <property type="entry name" value="BLL3975 PROTEIN"/>
    <property type="match status" value="1"/>
</dbReference>
<evidence type="ECO:0000256" key="3">
    <source>
        <dbReference type="ARBA" id="ARBA00022801"/>
    </source>
</evidence>
<protein>
    <submittedName>
        <fullName evidence="7">Peptidase M14</fullName>
    </submittedName>
</protein>
<feature type="domain" description="Succinylglutamate desuccinylase/Aspartoacylase catalytic" evidence="6">
    <location>
        <begin position="69"/>
        <end position="252"/>
    </location>
</feature>
<feature type="region of interest" description="Disordered" evidence="5">
    <location>
        <begin position="1"/>
        <end position="29"/>
    </location>
</feature>
<dbReference type="InterPro" id="IPR055438">
    <property type="entry name" value="AstE_AspA_cat"/>
</dbReference>
<organism evidence="7 8">
    <name type="scientific">Bradyrhizobium iriomotense</name>
    <dbReference type="NCBI Taxonomy" id="441950"/>
    <lineage>
        <taxon>Bacteria</taxon>
        <taxon>Pseudomonadati</taxon>
        <taxon>Pseudomonadota</taxon>
        <taxon>Alphaproteobacteria</taxon>
        <taxon>Hyphomicrobiales</taxon>
        <taxon>Nitrobacteraceae</taxon>
        <taxon>Bradyrhizobium</taxon>
    </lineage>
</organism>
<reference evidence="8" key="1">
    <citation type="journal article" date="2019" name="Int. J. Syst. Evol. Microbiol.">
        <title>The Global Catalogue of Microorganisms (GCM) 10K type strain sequencing project: providing services to taxonomists for standard genome sequencing and annotation.</title>
        <authorList>
            <consortium name="The Broad Institute Genomics Platform"/>
            <consortium name="The Broad Institute Genome Sequencing Center for Infectious Disease"/>
            <person name="Wu L."/>
            <person name="Ma J."/>
        </authorList>
    </citation>
    <scope>NUCLEOTIDE SEQUENCE [LARGE SCALE GENOMIC DNA]</scope>
    <source>
        <strain evidence="8">NBRC 102520</strain>
    </source>
</reference>
<dbReference type="Gene3D" id="3.40.630.10">
    <property type="entry name" value="Zn peptidases"/>
    <property type="match status" value="1"/>
</dbReference>
<keyword evidence="2" id="KW-0479">Metal-binding</keyword>
<dbReference type="Pfam" id="PF24827">
    <property type="entry name" value="AstE_AspA_cat"/>
    <property type="match status" value="1"/>
</dbReference>
<name>A0ABQ6BHS3_9BRAD</name>
<keyword evidence="3" id="KW-0378">Hydrolase</keyword>
<evidence type="ECO:0000256" key="5">
    <source>
        <dbReference type="SAM" id="MobiDB-lite"/>
    </source>
</evidence>
<evidence type="ECO:0000259" key="6">
    <source>
        <dbReference type="Pfam" id="PF24827"/>
    </source>
</evidence>
<comment type="caution">
    <text evidence="7">The sequence shown here is derived from an EMBL/GenBank/DDBJ whole genome shotgun (WGS) entry which is preliminary data.</text>
</comment>
<evidence type="ECO:0000256" key="4">
    <source>
        <dbReference type="ARBA" id="ARBA00022833"/>
    </source>
</evidence>
<dbReference type="CDD" id="cd06252">
    <property type="entry name" value="M14_ASTE_ASPA-like"/>
    <property type="match status" value="1"/>
</dbReference>
<dbReference type="SUPFAM" id="SSF53187">
    <property type="entry name" value="Zn-dependent exopeptidases"/>
    <property type="match status" value="1"/>
</dbReference>
<gene>
    <name evidence="7" type="ORF">GCM10007857_83910</name>
</gene>
<dbReference type="PANTHER" id="PTHR37326">
    <property type="entry name" value="BLL3975 PROTEIN"/>
    <property type="match status" value="1"/>
</dbReference>
<comment type="cofactor">
    <cofactor evidence="1">
        <name>Zn(2+)</name>
        <dbReference type="ChEBI" id="CHEBI:29105"/>
    </cofactor>
</comment>
<keyword evidence="8" id="KW-1185">Reference proteome</keyword>